<accession>A0A6C0CLE0</accession>
<name>A0A6C0CLE0_9ZZZZ</name>
<dbReference type="AlphaFoldDB" id="A0A6C0CLE0"/>
<protein>
    <submittedName>
        <fullName evidence="2">Uncharacterized protein</fullName>
    </submittedName>
</protein>
<sequence>MFESDYKFHQSGRLGSDVTDQSQRTIQNVGYLNSVLSNYSQETSSNQHVNFAMNYPGMMVDTNARGNGLGAFSVENESNLFWKAEGQRPLEKLQLFPRTFSTVPYLGRGSVDPTLESQLMQGENVRGKKSVSTVMEQSFMPLDQYPLDDGKKTRANNAKYTVEELALDGWVRGGKTTRDLEENYFSQKSKPTNSGF</sequence>
<evidence type="ECO:0000256" key="1">
    <source>
        <dbReference type="SAM" id="MobiDB-lite"/>
    </source>
</evidence>
<proteinExistence type="predicted"/>
<evidence type="ECO:0000313" key="2">
    <source>
        <dbReference type="EMBL" id="QHT05428.1"/>
    </source>
</evidence>
<reference evidence="2" key="1">
    <citation type="journal article" date="2020" name="Nature">
        <title>Giant virus diversity and host interactions through global metagenomics.</title>
        <authorList>
            <person name="Schulz F."/>
            <person name="Roux S."/>
            <person name="Paez-Espino D."/>
            <person name="Jungbluth S."/>
            <person name="Walsh D.A."/>
            <person name="Denef V.J."/>
            <person name="McMahon K.D."/>
            <person name="Konstantinidis K.T."/>
            <person name="Eloe-Fadrosh E.A."/>
            <person name="Kyrpides N.C."/>
            <person name="Woyke T."/>
        </authorList>
    </citation>
    <scope>NUCLEOTIDE SEQUENCE</scope>
    <source>
        <strain evidence="2">GVMAG-M-3300021375-17</strain>
    </source>
</reference>
<organism evidence="2">
    <name type="scientific">viral metagenome</name>
    <dbReference type="NCBI Taxonomy" id="1070528"/>
    <lineage>
        <taxon>unclassified sequences</taxon>
        <taxon>metagenomes</taxon>
        <taxon>organismal metagenomes</taxon>
    </lineage>
</organism>
<dbReference type="EMBL" id="MN739454">
    <property type="protein sequence ID" value="QHT05428.1"/>
    <property type="molecule type" value="Genomic_DNA"/>
</dbReference>
<feature type="region of interest" description="Disordered" evidence="1">
    <location>
        <begin position="1"/>
        <end position="20"/>
    </location>
</feature>